<evidence type="ECO:0000313" key="4">
    <source>
        <dbReference type="Proteomes" id="UP000198832"/>
    </source>
</evidence>
<name>A0A1I1NDP0_9ACTN</name>
<protein>
    <submittedName>
        <fullName evidence="3">Uncharacterized conserved protein YlxW, UPF0749 family</fullName>
    </submittedName>
</protein>
<dbReference type="EMBL" id="FOLB01000016">
    <property type="protein sequence ID" value="SFC95667.1"/>
    <property type="molecule type" value="Genomic_DNA"/>
</dbReference>
<comment type="similarity">
    <text evidence="1">Belongs to the UPF0749 family.</text>
</comment>
<dbReference type="Proteomes" id="UP000198832">
    <property type="component" value="Unassembled WGS sequence"/>
</dbReference>
<gene>
    <name evidence="3" type="ORF">SAMN04487968_11642</name>
</gene>
<dbReference type="Pfam" id="PF05949">
    <property type="entry name" value="DUF881"/>
    <property type="match status" value="1"/>
</dbReference>
<evidence type="ECO:0000256" key="1">
    <source>
        <dbReference type="ARBA" id="ARBA00009108"/>
    </source>
</evidence>
<dbReference type="PANTHER" id="PTHR37313">
    <property type="entry name" value="UPF0749 PROTEIN RV1825"/>
    <property type="match status" value="1"/>
</dbReference>
<organism evidence="3 4">
    <name type="scientific">Nocardioides terrae</name>
    <dbReference type="NCBI Taxonomy" id="574651"/>
    <lineage>
        <taxon>Bacteria</taxon>
        <taxon>Bacillati</taxon>
        <taxon>Actinomycetota</taxon>
        <taxon>Actinomycetes</taxon>
        <taxon>Propionibacteriales</taxon>
        <taxon>Nocardioidaceae</taxon>
        <taxon>Nocardioides</taxon>
    </lineage>
</organism>
<proteinExistence type="inferred from homology"/>
<evidence type="ECO:0000313" key="3">
    <source>
        <dbReference type="EMBL" id="SFC95667.1"/>
    </source>
</evidence>
<dbReference type="STRING" id="574651.SAMN04487968_11642"/>
<dbReference type="Gene3D" id="3.30.70.1880">
    <property type="entry name" value="Protein of unknown function DUF881"/>
    <property type="match status" value="1"/>
</dbReference>
<keyword evidence="4" id="KW-1185">Reference proteome</keyword>
<dbReference type="PANTHER" id="PTHR37313:SF1">
    <property type="entry name" value="UPF0749 PROTEIN RV1823"/>
    <property type="match status" value="1"/>
</dbReference>
<dbReference type="GO" id="GO:0005886">
    <property type="term" value="C:plasma membrane"/>
    <property type="evidence" value="ECO:0007669"/>
    <property type="project" value="TreeGrafter"/>
</dbReference>
<evidence type="ECO:0000256" key="2">
    <source>
        <dbReference type="SAM" id="MobiDB-lite"/>
    </source>
</evidence>
<dbReference type="AlphaFoldDB" id="A0A1I1NDP0"/>
<accession>A0A1I1NDP0</accession>
<dbReference type="OrthoDB" id="3218134at2"/>
<sequence>MPREHAAYAAAAGALPPRVTAPLLDVITRESLDEDYQHVAEQRRAGVRPPAEPTGRSVRTVVTILIFGALLAVAAVQTARSAEVTSAGREQLISRIETRRANLADVQDRIARLHTDNASAEGKDADVGQRLSTVTATRADLEARTGFAAVSGPGVRIIVDDSPDGGMPGRVRDNDLALLVNGLWKAGASAVSINGQRVSVLSSLRNSGQAIGINGVSLSPPYTVLAVGDRRTLQADLAESASGSEFASLTERYGMSVTMQDRDEVRLPAAPPGMMTLHSARADNSAPAKPPVNKEDSP</sequence>
<reference evidence="3 4" key="1">
    <citation type="submission" date="2016-10" db="EMBL/GenBank/DDBJ databases">
        <authorList>
            <person name="de Groot N.N."/>
        </authorList>
    </citation>
    <scope>NUCLEOTIDE SEQUENCE [LARGE SCALE GENOMIC DNA]</scope>
    <source>
        <strain evidence="3 4">CGMCC 1.7056</strain>
    </source>
</reference>
<dbReference type="RefSeq" id="WP_091126335.1">
    <property type="nucleotide sequence ID" value="NZ_FOLB01000016.1"/>
</dbReference>
<dbReference type="InterPro" id="IPR010273">
    <property type="entry name" value="DUF881"/>
</dbReference>
<feature type="region of interest" description="Disordered" evidence="2">
    <location>
        <begin position="269"/>
        <end position="298"/>
    </location>
</feature>